<gene>
    <name evidence="2" type="ORF">SYYSPA8_14640</name>
</gene>
<reference evidence="2 3" key="1">
    <citation type="submission" date="2022-10" db="EMBL/GenBank/DDBJ databases">
        <title>Draft genome sequence of Streptomyces sp. YSPA8.</title>
        <authorList>
            <person name="Moriuchi R."/>
            <person name="Dohra H."/>
            <person name="Yamamura H."/>
            <person name="Kodani S."/>
        </authorList>
    </citation>
    <scope>NUCLEOTIDE SEQUENCE [LARGE SCALE GENOMIC DNA]</scope>
    <source>
        <strain evidence="2 3">YSPA8</strain>
    </source>
</reference>
<dbReference type="RefSeq" id="WP_323447603.1">
    <property type="nucleotide sequence ID" value="NZ_BSBI01000005.1"/>
</dbReference>
<name>A0ABQ5NYV1_9ACTN</name>
<evidence type="ECO:0000313" key="3">
    <source>
        <dbReference type="Proteomes" id="UP001291653"/>
    </source>
</evidence>
<proteinExistence type="predicted"/>
<accession>A0ABQ5NYV1</accession>
<protein>
    <submittedName>
        <fullName evidence="2">Uncharacterized protein</fullName>
    </submittedName>
</protein>
<dbReference type="EMBL" id="BSBI01000005">
    <property type="protein sequence ID" value="GLF95547.1"/>
    <property type="molecule type" value="Genomic_DNA"/>
</dbReference>
<comment type="caution">
    <text evidence="2">The sequence shown here is derived from an EMBL/GenBank/DDBJ whole genome shotgun (WGS) entry which is preliminary data.</text>
</comment>
<evidence type="ECO:0000313" key="2">
    <source>
        <dbReference type="EMBL" id="GLF95547.1"/>
    </source>
</evidence>
<dbReference type="Proteomes" id="UP001291653">
    <property type="component" value="Unassembled WGS sequence"/>
</dbReference>
<sequence length="167" mass="17335">MHGTPPPGLGTRLVRETLGADSAADLLGRHPFLSPYGQLTALIANATFKVDDLDQRVQERTAHIARELDSVRGGQSAATLGSASTEIALLSARRDQSADHLRTMAGAYRRSLANDTGSVPVQGLGQVSRAEAAVSRTPGGPASAVPPVPPITGLPTTTPATAVRRTR</sequence>
<feature type="compositionally biased region" description="Low complexity" evidence="1">
    <location>
        <begin position="155"/>
        <end position="167"/>
    </location>
</feature>
<evidence type="ECO:0000256" key="1">
    <source>
        <dbReference type="SAM" id="MobiDB-lite"/>
    </source>
</evidence>
<organism evidence="2 3">
    <name type="scientific">Streptomyces yaizuensis</name>
    <dbReference type="NCBI Taxonomy" id="2989713"/>
    <lineage>
        <taxon>Bacteria</taxon>
        <taxon>Bacillati</taxon>
        <taxon>Actinomycetota</taxon>
        <taxon>Actinomycetes</taxon>
        <taxon>Kitasatosporales</taxon>
        <taxon>Streptomycetaceae</taxon>
        <taxon>Streptomyces</taxon>
    </lineage>
</organism>
<keyword evidence="3" id="KW-1185">Reference proteome</keyword>
<feature type="region of interest" description="Disordered" evidence="1">
    <location>
        <begin position="129"/>
        <end position="167"/>
    </location>
</feature>